<evidence type="ECO:0000313" key="2">
    <source>
        <dbReference type="Proteomes" id="UP001055879"/>
    </source>
</evidence>
<dbReference type="EMBL" id="CM042057">
    <property type="protein sequence ID" value="KAI3692777.1"/>
    <property type="molecule type" value="Genomic_DNA"/>
</dbReference>
<name>A0ACB8Z4T6_ARCLA</name>
<reference evidence="2" key="1">
    <citation type="journal article" date="2022" name="Mol. Ecol. Resour.">
        <title>The genomes of chicory, endive, great burdock and yacon provide insights into Asteraceae palaeo-polyploidization history and plant inulin production.</title>
        <authorList>
            <person name="Fan W."/>
            <person name="Wang S."/>
            <person name="Wang H."/>
            <person name="Wang A."/>
            <person name="Jiang F."/>
            <person name="Liu H."/>
            <person name="Zhao H."/>
            <person name="Xu D."/>
            <person name="Zhang Y."/>
        </authorList>
    </citation>
    <scope>NUCLEOTIDE SEQUENCE [LARGE SCALE GENOMIC DNA]</scope>
    <source>
        <strain evidence="2">cv. Niubang</strain>
    </source>
</reference>
<proteinExistence type="predicted"/>
<organism evidence="1 2">
    <name type="scientific">Arctium lappa</name>
    <name type="common">Greater burdock</name>
    <name type="synonym">Lappa major</name>
    <dbReference type="NCBI Taxonomy" id="4217"/>
    <lineage>
        <taxon>Eukaryota</taxon>
        <taxon>Viridiplantae</taxon>
        <taxon>Streptophyta</taxon>
        <taxon>Embryophyta</taxon>
        <taxon>Tracheophyta</taxon>
        <taxon>Spermatophyta</taxon>
        <taxon>Magnoliopsida</taxon>
        <taxon>eudicotyledons</taxon>
        <taxon>Gunneridae</taxon>
        <taxon>Pentapetalae</taxon>
        <taxon>asterids</taxon>
        <taxon>campanulids</taxon>
        <taxon>Asterales</taxon>
        <taxon>Asteraceae</taxon>
        <taxon>Carduoideae</taxon>
        <taxon>Cardueae</taxon>
        <taxon>Arctiinae</taxon>
        <taxon>Arctium</taxon>
    </lineage>
</organism>
<accession>A0ACB8Z4T6</accession>
<gene>
    <name evidence="1" type="ORF">L6452_32600</name>
</gene>
<sequence>MVDAKPRTIIALWKANMDEPNFNQSDPAVIISSSNIPRRWRRKRCILPSQVRQSRVKLAAVNETEKQQLQRFCNACKGIPQVTHPSFPFNNQGSVVGGPAQTTPEDTDLALAISASLQSASGVRPVAPNTYPGSGSSTSAGWTNPTSQNSETATHNGKSQWEIHDVGTSSTTPSHYHPHTETNTYSQIVPTAPIASPSVPSAPPVSDMVDEGPVHYPTIDSTPMDLCSSAEETKPAAKAGEKEKDNNDSSSCVICLDAPVEGACIPCGHMAGCMSCLNEVKGKNWGCPVCRTKIDQVVRLYAV</sequence>
<dbReference type="Proteomes" id="UP001055879">
    <property type="component" value="Linkage Group LG11"/>
</dbReference>
<evidence type="ECO:0000313" key="1">
    <source>
        <dbReference type="EMBL" id="KAI3692777.1"/>
    </source>
</evidence>
<protein>
    <submittedName>
        <fullName evidence="1">Uncharacterized protein</fullName>
    </submittedName>
</protein>
<keyword evidence="2" id="KW-1185">Reference proteome</keyword>
<reference evidence="1 2" key="2">
    <citation type="journal article" date="2022" name="Mol. Ecol. Resour.">
        <title>The genomes of chicory, endive, great burdock and yacon provide insights into Asteraceae paleo-polyploidization history and plant inulin production.</title>
        <authorList>
            <person name="Fan W."/>
            <person name="Wang S."/>
            <person name="Wang H."/>
            <person name="Wang A."/>
            <person name="Jiang F."/>
            <person name="Liu H."/>
            <person name="Zhao H."/>
            <person name="Xu D."/>
            <person name="Zhang Y."/>
        </authorList>
    </citation>
    <scope>NUCLEOTIDE SEQUENCE [LARGE SCALE GENOMIC DNA]</scope>
    <source>
        <strain evidence="2">cv. Niubang</strain>
    </source>
</reference>
<comment type="caution">
    <text evidence="1">The sequence shown here is derived from an EMBL/GenBank/DDBJ whole genome shotgun (WGS) entry which is preliminary data.</text>
</comment>